<evidence type="ECO:0000313" key="3">
    <source>
        <dbReference type="Proteomes" id="UP000887575"/>
    </source>
</evidence>
<name>A0AAF3FTB9_9BILA</name>
<feature type="transmembrane region" description="Helical" evidence="1">
    <location>
        <begin position="111"/>
        <end position="128"/>
    </location>
</feature>
<dbReference type="WBParaSite" id="MBELARI_LOCUS9043">
    <property type="protein sequence ID" value="MBELARI_LOCUS9043"/>
    <property type="gene ID" value="MBELARI_LOCUS9043"/>
</dbReference>
<keyword evidence="1" id="KW-0472">Membrane</keyword>
<feature type="chain" id="PRO_5041995777" evidence="2">
    <location>
        <begin position="16"/>
        <end position="140"/>
    </location>
</feature>
<dbReference type="AlphaFoldDB" id="A0AAF3FTB9"/>
<keyword evidence="2" id="KW-0732">Signal</keyword>
<evidence type="ECO:0000313" key="4">
    <source>
        <dbReference type="WBParaSite" id="MBELARI_LOCUS9043"/>
    </source>
</evidence>
<keyword evidence="1" id="KW-0812">Transmembrane</keyword>
<protein>
    <submittedName>
        <fullName evidence="4">Uncharacterized protein</fullName>
    </submittedName>
</protein>
<sequence length="140" mass="15177">MNFFFISFLVGSSLSITCYYDSNDGQSHGNQERLISCGNCNFCAKAYGTLKGADKKGSLWGCGCGGNVYDIATPFGYTCTKSGKTSATDAFGDKGTIYCCDNDQCNSAKQIFSFIIPALVIVLSIFVNRLRSKEILMIEC</sequence>
<keyword evidence="3" id="KW-1185">Reference proteome</keyword>
<proteinExistence type="predicted"/>
<keyword evidence="1" id="KW-1133">Transmembrane helix</keyword>
<evidence type="ECO:0000256" key="1">
    <source>
        <dbReference type="SAM" id="Phobius"/>
    </source>
</evidence>
<accession>A0AAF3FTB9</accession>
<evidence type="ECO:0000256" key="2">
    <source>
        <dbReference type="SAM" id="SignalP"/>
    </source>
</evidence>
<organism evidence="3 4">
    <name type="scientific">Mesorhabditis belari</name>
    <dbReference type="NCBI Taxonomy" id="2138241"/>
    <lineage>
        <taxon>Eukaryota</taxon>
        <taxon>Metazoa</taxon>
        <taxon>Ecdysozoa</taxon>
        <taxon>Nematoda</taxon>
        <taxon>Chromadorea</taxon>
        <taxon>Rhabditida</taxon>
        <taxon>Rhabditina</taxon>
        <taxon>Rhabditomorpha</taxon>
        <taxon>Rhabditoidea</taxon>
        <taxon>Rhabditidae</taxon>
        <taxon>Mesorhabditinae</taxon>
        <taxon>Mesorhabditis</taxon>
    </lineage>
</organism>
<dbReference type="Proteomes" id="UP000887575">
    <property type="component" value="Unassembled WGS sequence"/>
</dbReference>
<feature type="signal peptide" evidence="2">
    <location>
        <begin position="1"/>
        <end position="15"/>
    </location>
</feature>
<reference evidence="4" key="1">
    <citation type="submission" date="2024-02" db="UniProtKB">
        <authorList>
            <consortium name="WormBaseParasite"/>
        </authorList>
    </citation>
    <scope>IDENTIFICATION</scope>
</reference>